<evidence type="ECO:0000256" key="4">
    <source>
        <dbReference type="ARBA" id="ARBA00023242"/>
    </source>
</evidence>
<dbReference type="GO" id="GO:0000978">
    <property type="term" value="F:RNA polymerase II cis-regulatory region sequence-specific DNA binding"/>
    <property type="evidence" value="ECO:0007669"/>
    <property type="project" value="TreeGrafter"/>
</dbReference>
<dbReference type="PROSITE" id="PS50071">
    <property type="entry name" value="HOMEOBOX_2"/>
    <property type="match status" value="1"/>
</dbReference>
<dbReference type="Pfam" id="PF24818">
    <property type="entry name" value="PH_TRF2_HOY1"/>
    <property type="match status" value="1"/>
</dbReference>
<feature type="region of interest" description="Disordered" evidence="7">
    <location>
        <begin position="514"/>
        <end position="546"/>
    </location>
</feature>
<dbReference type="InterPro" id="IPR017970">
    <property type="entry name" value="Homeobox_CS"/>
</dbReference>
<dbReference type="InterPro" id="IPR057939">
    <property type="entry name" value="TRF2_HOY1_PH"/>
</dbReference>
<evidence type="ECO:0000256" key="1">
    <source>
        <dbReference type="ARBA" id="ARBA00004123"/>
    </source>
</evidence>
<dbReference type="InterPro" id="IPR001356">
    <property type="entry name" value="HD"/>
</dbReference>
<feature type="region of interest" description="Disordered" evidence="7">
    <location>
        <begin position="1"/>
        <end position="41"/>
    </location>
</feature>
<dbReference type="Pfam" id="PF00046">
    <property type="entry name" value="Homeodomain"/>
    <property type="match status" value="1"/>
</dbReference>
<dbReference type="PROSITE" id="PS00027">
    <property type="entry name" value="HOMEOBOX_1"/>
    <property type="match status" value="1"/>
</dbReference>
<protein>
    <recommendedName>
        <fullName evidence="8">Homeobox domain-containing protein</fullName>
    </recommendedName>
</protein>
<dbReference type="GO" id="GO:0005634">
    <property type="term" value="C:nucleus"/>
    <property type="evidence" value="ECO:0007669"/>
    <property type="project" value="UniProtKB-SubCell"/>
</dbReference>
<evidence type="ECO:0000313" key="9">
    <source>
        <dbReference type="EMBL" id="KAJ3176619.1"/>
    </source>
</evidence>
<dbReference type="GO" id="GO:0000981">
    <property type="term" value="F:DNA-binding transcription factor activity, RNA polymerase II-specific"/>
    <property type="evidence" value="ECO:0007669"/>
    <property type="project" value="InterPro"/>
</dbReference>
<feature type="DNA-binding region" description="Homeobox" evidence="5">
    <location>
        <begin position="124"/>
        <end position="183"/>
    </location>
</feature>
<accession>A0AAD5THI3</accession>
<dbReference type="Gene3D" id="1.10.10.60">
    <property type="entry name" value="Homeodomain-like"/>
    <property type="match status" value="1"/>
</dbReference>
<comment type="caution">
    <text evidence="9">The sequence shown here is derived from an EMBL/GenBank/DDBJ whole genome shotgun (WGS) entry which is preliminary data.</text>
</comment>
<dbReference type="InterPro" id="IPR009057">
    <property type="entry name" value="Homeodomain-like_sf"/>
</dbReference>
<feature type="compositionally biased region" description="Low complexity" evidence="7">
    <location>
        <begin position="574"/>
        <end position="592"/>
    </location>
</feature>
<evidence type="ECO:0000256" key="5">
    <source>
        <dbReference type="PROSITE-ProRule" id="PRU00108"/>
    </source>
</evidence>
<dbReference type="PANTHER" id="PTHR24324:SF5">
    <property type="entry name" value="HEMATOPOIETICALLY-EXPRESSED HOMEOBOX PROTEIN HHEX"/>
    <property type="match status" value="1"/>
</dbReference>
<evidence type="ECO:0000256" key="2">
    <source>
        <dbReference type="ARBA" id="ARBA00023125"/>
    </source>
</evidence>
<evidence type="ECO:0000256" key="7">
    <source>
        <dbReference type="SAM" id="MobiDB-lite"/>
    </source>
</evidence>
<feature type="compositionally biased region" description="Polar residues" evidence="7">
    <location>
        <begin position="86"/>
        <end position="95"/>
    </location>
</feature>
<feature type="region of interest" description="Disordered" evidence="7">
    <location>
        <begin position="573"/>
        <end position="599"/>
    </location>
</feature>
<dbReference type="PANTHER" id="PTHR24324">
    <property type="entry name" value="HOMEOBOX PROTEIN HHEX"/>
    <property type="match status" value="1"/>
</dbReference>
<dbReference type="CDD" id="cd00086">
    <property type="entry name" value="homeodomain"/>
    <property type="match status" value="1"/>
</dbReference>
<evidence type="ECO:0000256" key="6">
    <source>
        <dbReference type="RuleBase" id="RU000682"/>
    </source>
</evidence>
<feature type="region of interest" description="Disordered" evidence="7">
    <location>
        <begin position="67"/>
        <end position="128"/>
    </location>
</feature>
<dbReference type="EMBL" id="JADGJQ010000039">
    <property type="protein sequence ID" value="KAJ3176619.1"/>
    <property type="molecule type" value="Genomic_DNA"/>
</dbReference>
<keyword evidence="3 5" id="KW-0371">Homeobox</keyword>
<dbReference type="Proteomes" id="UP001212152">
    <property type="component" value="Unassembled WGS sequence"/>
</dbReference>
<gene>
    <name evidence="9" type="ORF">HDU87_004947</name>
</gene>
<keyword evidence="4 5" id="KW-0539">Nucleus</keyword>
<dbReference type="SMART" id="SM00389">
    <property type="entry name" value="HOX"/>
    <property type="match status" value="1"/>
</dbReference>
<dbReference type="InterPro" id="IPR051000">
    <property type="entry name" value="Homeobox_DNA-bind_prot"/>
</dbReference>
<organism evidence="9 10">
    <name type="scientific">Geranomyces variabilis</name>
    <dbReference type="NCBI Taxonomy" id="109894"/>
    <lineage>
        <taxon>Eukaryota</taxon>
        <taxon>Fungi</taxon>
        <taxon>Fungi incertae sedis</taxon>
        <taxon>Chytridiomycota</taxon>
        <taxon>Chytridiomycota incertae sedis</taxon>
        <taxon>Chytridiomycetes</taxon>
        <taxon>Spizellomycetales</taxon>
        <taxon>Powellomycetaceae</taxon>
        <taxon>Geranomyces</taxon>
    </lineage>
</organism>
<proteinExistence type="predicted"/>
<dbReference type="GO" id="GO:0030154">
    <property type="term" value="P:cell differentiation"/>
    <property type="evidence" value="ECO:0007669"/>
    <property type="project" value="TreeGrafter"/>
</dbReference>
<name>A0AAD5THI3_9FUNG</name>
<dbReference type="SUPFAM" id="SSF46689">
    <property type="entry name" value="Homeodomain-like"/>
    <property type="match status" value="1"/>
</dbReference>
<keyword evidence="2 5" id="KW-0238">DNA-binding</keyword>
<reference evidence="9" key="1">
    <citation type="submission" date="2020-05" db="EMBL/GenBank/DDBJ databases">
        <title>Phylogenomic resolution of chytrid fungi.</title>
        <authorList>
            <person name="Stajich J.E."/>
            <person name="Amses K."/>
            <person name="Simmons R."/>
            <person name="Seto K."/>
            <person name="Myers J."/>
            <person name="Bonds A."/>
            <person name="Quandt C.A."/>
            <person name="Barry K."/>
            <person name="Liu P."/>
            <person name="Grigoriev I."/>
            <person name="Longcore J.E."/>
            <person name="James T.Y."/>
        </authorList>
    </citation>
    <scope>NUCLEOTIDE SEQUENCE</scope>
    <source>
        <strain evidence="9">JEL0379</strain>
    </source>
</reference>
<evidence type="ECO:0000259" key="8">
    <source>
        <dbReference type="PROSITE" id="PS50071"/>
    </source>
</evidence>
<evidence type="ECO:0000313" key="10">
    <source>
        <dbReference type="Proteomes" id="UP001212152"/>
    </source>
</evidence>
<feature type="compositionally biased region" description="Low complexity" evidence="7">
    <location>
        <begin position="101"/>
        <end position="120"/>
    </location>
</feature>
<keyword evidence="10" id="KW-1185">Reference proteome</keyword>
<comment type="subcellular location">
    <subcellularLocation>
        <location evidence="1 5 6">Nucleus</location>
    </subcellularLocation>
</comment>
<sequence>MSDREFSFDAPPAKRRFSMSEAPSAASPYFATHDQQQHMQQHAALGMQYLGASSTDSRFGTSMGLLVEEGESDPSDDGTRDDAFESASNLGQPHGQNGHLATSNATATAAAAAGTSTSASDDAKTKKRARATPEQLAILEETFLTHTSPNAKLRETLSSQVNMTERSIQIWFQNRRAKVKLMQKRAAQAHAQENAKRQQNYYVQAAYGGAAGAFQHPQQQFGSPFAPFIQPRPAAMGRSSSVDFSTMGMGMGGMGGMGGFGLNASGPSLDTGLDLAIAMHGGTRQQHQMAIQQPMRPRNHSAPLNSEPMHNKHVMMHGGGWAMSPLPPPAAAAPQTVLTSDALSIGTWRRVRAAADDLIVTLDAEIRSLRYEIADGASRFKIETPLGTLLAVTVEPIDAFRVQLAFDVSTPPLFFMANAGSSNPTTWTQCRDFTESMQGSCVLRHVVRGSAASLSTEWINACRANPQLQIVTRFAQPPNQQHQMHMQLQLQQQQQMAAAAAGVTSGMNLGVSPPAAHLLRPSSPFRRHSTPTLNAAAPFSQSTPSLDTFVEEPTYSVSDDMLSSPELDMDALVQQQQQQQQHQQLHAHNLPYHPHPHPHERQLSAGSILDGISYITLEPGKQQQQQKHQHFQPQQQDQEMVSLDDFAALGSLSGAFLGTGSDSDSTAAAAAATLLAS</sequence>
<feature type="domain" description="Homeobox" evidence="8">
    <location>
        <begin position="122"/>
        <end position="182"/>
    </location>
</feature>
<evidence type="ECO:0000256" key="3">
    <source>
        <dbReference type="ARBA" id="ARBA00023155"/>
    </source>
</evidence>
<dbReference type="AlphaFoldDB" id="A0AAD5THI3"/>